<feature type="transmembrane region" description="Helical" evidence="2">
    <location>
        <begin position="75"/>
        <end position="97"/>
    </location>
</feature>
<gene>
    <name evidence="3" type="ORF">O3M35_007909</name>
</gene>
<keyword evidence="4" id="KW-1185">Reference proteome</keyword>
<feature type="region of interest" description="Disordered" evidence="1">
    <location>
        <begin position="296"/>
        <end position="326"/>
    </location>
</feature>
<dbReference type="AlphaFoldDB" id="A0AAW1DCG3"/>
<dbReference type="EMBL" id="JAPXFL010000004">
    <property type="protein sequence ID" value="KAK9508192.1"/>
    <property type="molecule type" value="Genomic_DNA"/>
</dbReference>
<feature type="transmembrane region" description="Helical" evidence="2">
    <location>
        <begin position="137"/>
        <end position="166"/>
    </location>
</feature>
<accession>A0AAW1DCG3</accession>
<comment type="caution">
    <text evidence="3">The sequence shown here is derived from an EMBL/GenBank/DDBJ whole genome shotgun (WGS) entry which is preliminary data.</text>
</comment>
<evidence type="ECO:0000256" key="2">
    <source>
        <dbReference type="SAM" id="Phobius"/>
    </source>
</evidence>
<proteinExistence type="predicted"/>
<keyword evidence="2" id="KW-0812">Transmembrane</keyword>
<keyword evidence="2" id="KW-0472">Membrane</keyword>
<evidence type="ECO:0000313" key="3">
    <source>
        <dbReference type="EMBL" id="KAK9508192.1"/>
    </source>
</evidence>
<organism evidence="3 4">
    <name type="scientific">Rhynocoris fuscipes</name>
    <dbReference type="NCBI Taxonomy" id="488301"/>
    <lineage>
        <taxon>Eukaryota</taxon>
        <taxon>Metazoa</taxon>
        <taxon>Ecdysozoa</taxon>
        <taxon>Arthropoda</taxon>
        <taxon>Hexapoda</taxon>
        <taxon>Insecta</taxon>
        <taxon>Pterygota</taxon>
        <taxon>Neoptera</taxon>
        <taxon>Paraneoptera</taxon>
        <taxon>Hemiptera</taxon>
        <taxon>Heteroptera</taxon>
        <taxon>Panheteroptera</taxon>
        <taxon>Cimicomorpha</taxon>
        <taxon>Reduviidae</taxon>
        <taxon>Harpactorinae</taxon>
        <taxon>Harpactorini</taxon>
        <taxon>Rhynocoris</taxon>
    </lineage>
</organism>
<feature type="transmembrane region" description="Helical" evidence="2">
    <location>
        <begin position="109"/>
        <end position="131"/>
    </location>
</feature>
<evidence type="ECO:0000313" key="4">
    <source>
        <dbReference type="Proteomes" id="UP001461498"/>
    </source>
</evidence>
<evidence type="ECO:0000256" key="1">
    <source>
        <dbReference type="SAM" id="MobiDB-lite"/>
    </source>
</evidence>
<dbReference type="Proteomes" id="UP001461498">
    <property type="component" value="Unassembled WGS sequence"/>
</dbReference>
<feature type="transmembrane region" description="Helical" evidence="2">
    <location>
        <begin position="44"/>
        <end position="69"/>
    </location>
</feature>
<keyword evidence="2" id="KW-1133">Transmembrane helix</keyword>
<reference evidence="3 4" key="1">
    <citation type="submission" date="2022-12" db="EMBL/GenBank/DDBJ databases">
        <title>Chromosome-level genome assembly of true bugs.</title>
        <authorList>
            <person name="Ma L."/>
            <person name="Li H."/>
        </authorList>
    </citation>
    <scope>NUCLEOTIDE SEQUENCE [LARGE SCALE GENOMIC DNA]</scope>
    <source>
        <strain evidence="3">Lab_2022b</strain>
    </source>
</reference>
<sequence length="392" mass="44356">MPSIVLTLKNLQNIAVNSKTRLLGDDNFANRMPINHCWFCSLRIAASVISVYIMVAYIIAFLMELWWFWDARGQLPYLAYFLIAEYFVTFVISAVLVAGISGKRMPHLLLWMLGIVALLIPESGMVLYMSFHFWKIFTIYGLTEITCWACRLIVNVAGLFCVYSLYFNWKEEEQVLTSLRDLNMATPVISVGNGRRMSVISMKSAVLPTNVAYTNQGFIPQPELPIQQPPTPQIMRRSMSVVSLPPLLHPPPQVPPPPTFGNEFNASLFDRKLRTSIRSRSLLDLSELGKQRALITPEQTATPVPQPRQQIPQPQPRPHYTRSLDRTLSKRRRSIGFYPTVGTDRMSCGYFAVPMAGFLVDQHGNVAYVHDPVGSKTSLGSDDMHKYRDVAL</sequence>
<protein>
    <submittedName>
        <fullName evidence="3">Uncharacterized protein</fullName>
    </submittedName>
</protein>
<name>A0AAW1DCG3_9HEMI</name>